<dbReference type="PANTHER" id="PTHR31407">
    <property type="match status" value="1"/>
</dbReference>
<keyword evidence="3" id="KW-1185">Reference proteome</keyword>
<dbReference type="InterPro" id="IPR002683">
    <property type="entry name" value="PsbP_C"/>
</dbReference>
<evidence type="ECO:0000259" key="1">
    <source>
        <dbReference type="Pfam" id="PF01789"/>
    </source>
</evidence>
<proteinExistence type="predicted"/>
<gene>
    <name evidence="2" type="ORF">H6P81_003847</name>
</gene>
<dbReference type="InterPro" id="IPR016123">
    <property type="entry name" value="Mog1/PsbP_a/b/a-sand"/>
</dbReference>
<dbReference type="GO" id="GO:0005509">
    <property type="term" value="F:calcium ion binding"/>
    <property type="evidence" value="ECO:0007669"/>
    <property type="project" value="InterPro"/>
</dbReference>
<comment type="caution">
    <text evidence="2">The sequence shown here is derived from an EMBL/GenBank/DDBJ whole genome shotgun (WGS) entry which is preliminary data.</text>
</comment>
<evidence type="ECO:0000313" key="2">
    <source>
        <dbReference type="EMBL" id="KAG9459339.1"/>
    </source>
</evidence>
<evidence type="ECO:0000313" key="3">
    <source>
        <dbReference type="Proteomes" id="UP000825729"/>
    </source>
</evidence>
<protein>
    <recommendedName>
        <fullName evidence="1">PsbP C-terminal domain-containing protein</fullName>
    </recommendedName>
</protein>
<reference evidence="2 3" key="1">
    <citation type="submission" date="2021-07" db="EMBL/GenBank/DDBJ databases">
        <title>The Aristolochia fimbriata genome: insights into angiosperm evolution, floral development and chemical biosynthesis.</title>
        <authorList>
            <person name="Jiao Y."/>
        </authorList>
    </citation>
    <scope>NUCLEOTIDE SEQUENCE [LARGE SCALE GENOMIC DNA]</scope>
    <source>
        <strain evidence="2">IBCAS-2021</strain>
        <tissue evidence="2">Leaf</tissue>
    </source>
</reference>
<accession>A0AAV7FFT3</accession>
<sequence length="296" mass="32941">MAATVLCSSPPPVPNSCRGCVQTAQLRGASQLPVQISRHISSSTEPRRVQTCQGTKRRDLMFSGLSAALLVFPGAPVSLAADGPDEGVKMDLLVDQINAYSFLYPVEVPSKKFVFKWVQSRKPERYSSAAPLSPDARQRIVSERVDVIDNVVISVSIGPPNTSFLVSKDKSTWSPKAVADSVLSDKSSLRVSTSQRMAESSVLDTHSTEVDGEPYWYYEYLLRKSPTNLVQDSNIFRHYVASTAERDGHLYSLSASTLNKQWDFMGPLLEKTVASFRLLPTTDEYVPPYKDPWRFW</sequence>
<dbReference type="EMBL" id="JAINDJ010000002">
    <property type="protein sequence ID" value="KAG9459339.1"/>
    <property type="molecule type" value="Genomic_DNA"/>
</dbReference>
<dbReference type="PANTHER" id="PTHR31407:SF7">
    <property type="entry name" value="PSBP DOMAIN-CONTAINING PROTEIN 5, CHLOROPLASTIC"/>
    <property type="match status" value="1"/>
</dbReference>
<dbReference type="SUPFAM" id="SSF55724">
    <property type="entry name" value="Mog1p/PsbP-like"/>
    <property type="match status" value="1"/>
</dbReference>
<feature type="domain" description="PsbP C-terminal" evidence="1">
    <location>
        <begin position="94"/>
        <end position="277"/>
    </location>
</feature>
<organism evidence="2 3">
    <name type="scientific">Aristolochia fimbriata</name>
    <name type="common">White veined hardy Dutchman's pipe vine</name>
    <dbReference type="NCBI Taxonomy" id="158543"/>
    <lineage>
        <taxon>Eukaryota</taxon>
        <taxon>Viridiplantae</taxon>
        <taxon>Streptophyta</taxon>
        <taxon>Embryophyta</taxon>
        <taxon>Tracheophyta</taxon>
        <taxon>Spermatophyta</taxon>
        <taxon>Magnoliopsida</taxon>
        <taxon>Magnoliidae</taxon>
        <taxon>Piperales</taxon>
        <taxon>Aristolochiaceae</taxon>
        <taxon>Aristolochia</taxon>
    </lineage>
</organism>
<name>A0AAV7FFT3_ARIFI</name>
<dbReference type="Pfam" id="PF01789">
    <property type="entry name" value="PsbP"/>
    <property type="match status" value="1"/>
</dbReference>
<dbReference type="GO" id="GO:0015979">
    <property type="term" value="P:photosynthesis"/>
    <property type="evidence" value="ECO:0007669"/>
    <property type="project" value="InterPro"/>
</dbReference>
<dbReference type="Gene3D" id="3.40.1000.10">
    <property type="entry name" value="Mog1/PsbP, alpha/beta/alpha sandwich"/>
    <property type="match status" value="1"/>
</dbReference>
<dbReference type="AlphaFoldDB" id="A0AAV7FFT3"/>
<dbReference type="GO" id="GO:0019898">
    <property type="term" value="C:extrinsic component of membrane"/>
    <property type="evidence" value="ECO:0007669"/>
    <property type="project" value="InterPro"/>
</dbReference>
<dbReference type="Proteomes" id="UP000825729">
    <property type="component" value="Unassembled WGS sequence"/>
</dbReference>
<dbReference type="GO" id="GO:0009654">
    <property type="term" value="C:photosystem II oxygen evolving complex"/>
    <property type="evidence" value="ECO:0007669"/>
    <property type="project" value="InterPro"/>
</dbReference>